<dbReference type="InterPro" id="IPR023395">
    <property type="entry name" value="MCP_dom_sf"/>
</dbReference>
<evidence type="ECO:0000256" key="1">
    <source>
        <dbReference type="ARBA" id="ARBA00004141"/>
    </source>
</evidence>
<evidence type="ECO:0000256" key="7">
    <source>
        <dbReference type="ARBA" id="ARBA00023136"/>
    </source>
</evidence>
<evidence type="ECO:0000256" key="8">
    <source>
        <dbReference type="PROSITE-ProRule" id="PRU00282"/>
    </source>
</evidence>
<keyword evidence="4 8" id="KW-0812">Transmembrane</keyword>
<reference evidence="10 11" key="1">
    <citation type="submission" date="2021-07" db="EMBL/GenBank/DDBJ databases">
        <title>The Aristolochia fimbriata genome: insights into angiosperm evolution, floral development and chemical biosynthesis.</title>
        <authorList>
            <person name="Jiao Y."/>
        </authorList>
    </citation>
    <scope>NUCLEOTIDE SEQUENCE [LARGE SCALE GENOMIC DNA]</scope>
    <source>
        <strain evidence="10">IBCAS-2021</strain>
        <tissue evidence="10">Leaf</tissue>
    </source>
</reference>
<keyword evidence="11" id="KW-1185">Reference proteome</keyword>
<gene>
    <name evidence="10" type="ORF">H6P81_006455</name>
</gene>
<proteinExistence type="inferred from homology"/>
<keyword evidence="6" id="KW-1133">Transmembrane helix</keyword>
<dbReference type="PANTHER" id="PTHR45667">
    <property type="entry name" value="S-ADENOSYLMETHIONINE MITOCHONDRIAL CARRIER PROTEIN"/>
    <property type="match status" value="1"/>
</dbReference>
<accession>A0AAV7F054</accession>
<keyword evidence="7 8" id="KW-0472">Membrane</keyword>
<name>A0AAV7F054_ARIFI</name>
<comment type="caution">
    <text evidence="10">The sequence shown here is derived from an EMBL/GenBank/DDBJ whole genome shotgun (WGS) entry which is preliminary data.</text>
</comment>
<evidence type="ECO:0000256" key="2">
    <source>
        <dbReference type="ARBA" id="ARBA00006375"/>
    </source>
</evidence>
<protein>
    <submittedName>
        <fullName evidence="10">Uncharacterized protein</fullName>
    </submittedName>
</protein>
<dbReference type="AlphaFoldDB" id="A0AAV7F054"/>
<dbReference type="Pfam" id="PF00153">
    <property type="entry name" value="Mito_carr"/>
    <property type="match status" value="2"/>
</dbReference>
<comment type="subcellular location">
    <subcellularLocation>
        <location evidence="1">Membrane</location>
        <topology evidence="1">Multi-pass membrane protein</topology>
    </subcellularLocation>
</comment>
<evidence type="ECO:0000256" key="3">
    <source>
        <dbReference type="ARBA" id="ARBA00022448"/>
    </source>
</evidence>
<dbReference type="Proteomes" id="UP000825729">
    <property type="component" value="Unassembled WGS sequence"/>
</dbReference>
<evidence type="ECO:0000256" key="6">
    <source>
        <dbReference type="ARBA" id="ARBA00022989"/>
    </source>
</evidence>
<dbReference type="InterPro" id="IPR018108">
    <property type="entry name" value="MCP_transmembrane"/>
</dbReference>
<feature type="repeat" description="Solcar" evidence="8">
    <location>
        <begin position="7"/>
        <end position="93"/>
    </location>
</feature>
<comment type="similarity">
    <text evidence="2 9">Belongs to the mitochondrial carrier (TC 2.A.29) family.</text>
</comment>
<keyword evidence="3 9" id="KW-0813">Transport</keyword>
<evidence type="ECO:0000313" key="10">
    <source>
        <dbReference type="EMBL" id="KAG9453551.1"/>
    </source>
</evidence>
<dbReference type="GO" id="GO:0016020">
    <property type="term" value="C:membrane"/>
    <property type="evidence" value="ECO:0007669"/>
    <property type="project" value="UniProtKB-SubCell"/>
</dbReference>
<sequence>MEFLKNPIFATHALAAAGSAAVGTALTHPIDTLKVLIQVGTGPSQQLGITQVLEKVQLASGPLGLSSGLGWSTLASVSSLGARFGAYELLTAYCRDGRADNYLYVSEAFLSGLAVGPIEALVSTPFELLKVRAQVTSTSHSRNSNSTALRAPTISKLLKGYTPDKMAWEQTIGLLSALPSKHPNLVNALKEYPWIMTGTGRPPFVYEVRGPSNIMSLEGWHTLWRGIRSGIARDSIFGFSGMLDWGILFSLGTIEDIGPVSPFASSVAAGFSGVVAAAASHCFDTAKTRSQAIIVPKYISMERRFMRWKPLGFWIERLVAGLLVRITEAGNL</sequence>
<organism evidence="10 11">
    <name type="scientific">Aristolochia fimbriata</name>
    <name type="common">White veined hardy Dutchman's pipe vine</name>
    <dbReference type="NCBI Taxonomy" id="158543"/>
    <lineage>
        <taxon>Eukaryota</taxon>
        <taxon>Viridiplantae</taxon>
        <taxon>Streptophyta</taxon>
        <taxon>Embryophyta</taxon>
        <taxon>Tracheophyta</taxon>
        <taxon>Spermatophyta</taxon>
        <taxon>Magnoliopsida</taxon>
        <taxon>Magnoliidae</taxon>
        <taxon>Piperales</taxon>
        <taxon>Aristolochiaceae</taxon>
        <taxon>Aristolochia</taxon>
    </lineage>
</organism>
<dbReference type="EMBL" id="JAINDJ010000003">
    <property type="protein sequence ID" value="KAG9453551.1"/>
    <property type="molecule type" value="Genomic_DNA"/>
</dbReference>
<evidence type="ECO:0000256" key="9">
    <source>
        <dbReference type="RuleBase" id="RU000488"/>
    </source>
</evidence>
<dbReference type="SUPFAM" id="SSF103506">
    <property type="entry name" value="Mitochondrial carrier"/>
    <property type="match status" value="1"/>
</dbReference>
<evidence type="ECO:0000313" key="11">
    <source>
        <dbReference type="Proteomes" id="UP000825729"/>
    </source>
</evidence>
<dbReference type="Gene3D" id="1.50.40.10">
    <property type="entry name" value="Mitochondrial carrier domain"/>
    <property type="match status" value="2"/>
</dbReference>
<evidence type="ECO:0000256" key="5">
    <source>
        <dbReference type="ARBA" id="ARBA00022737"/>
    </source>
</evidence>
<keyword evidence="5" id="KW-0677">Repeat</keyword>
<evidence type="ECO:0000256" key="4">
    <source>
        <dbReference type="ARBA" id="ARBA00022692"/>
    </source>
</evidence>
<dbReference type="PROSITE" id="PS50920">
    <property type="entry name" value="SOLCAR"/>
    <property type="match status" value="1"/>
</dbReference>